<comment type="caution">
    <text evidence="2">The sequence shown here is derived from an EMBL/GenBank/DDBJ whole genome shotgun (WGS) entry which is preliminary data.</text>
</comment>
<proteinExistence type="predicted"/>
<gene>
    <name evidence="2" type="ORF">NC653_027021</name>
</gene>
<name>A0AAD6M4I7_9ROSI</name>
<keyword evidence="1" id="KW-0472">Membrane</keyword>
<feature type="transmembrane region" description="Helical" evidence="1">
    <location>
        <begin position="21"/>
        <end position="46"/>
    </location>
</feature>
<accession>A0AAD6M4I7</accession>
<dbReference type="AlphaFoldDB" id="A0AAD6M4I7"/>
<keyword evidence="1" id="KW-1133">Transmembrane helix</keyword>
<protein>
    <submittedName>
        <fullName evidence="2">Uncharacterized protein</fullName>
    </submittedName>
</protein>
<evidence type="ECO:0000256" key="1">
    <source>
        <dbReference type="SAM" id="Phobius"/>
    </source>
</evidence>
<evidence type="ECO:0000313" key="2">
    <source>
        <dbReference type="EMBL" id="KAJ6978739.1"/>
    </source>
</evidence>
<evidence type="ECO:0000313" key="3">
    <source>
        <dbReference type="Proteomes" id="UP001164929"/>
    </source>
</evidence>
<dbReference type="Proteomes" id="UP001164929">
    <property type="component" value="Chromosome 11"/>
</dbReference>
<organism evidence="2 3">
    <name type="scientific">Populus alba x Populus x berolinensis</name>
    <dbReference type="NCBI Taxonomy" id="444605"/>
    <lineage>
        <taxon>Eukaryota</taxon>
        <taxon>Viridiplantae</taxon>
        <taxon>Streptophyta</taxon>
        <taxon>Embryophyta</taxon>
        <taxon>Tracheophyta</taxon>
        <taxon>Spermatophyta</taxon>
        <taxon>Magnoliopsida</taxon>
        <taxon>eudicotyledons</taxon>
        <taxon>Gunneridae</taxon>
        <taxon>Pentapetalae</taxon>
        <taxon>rosids</taxon>
        <taxon>fabids</taxon>
        <taxon>Malpighiales</taxon>
        <taxon>Salicaceae</taxon>
        <taxon>Saliceae</taxon>
        <taxon>Populus</taxon>
    </lineage>
</organism>
<keyword evidence="1" id="KW-0812">Transmembrane</keyword>
<reference evidence="2" key="1">
    <citation type="journal article" date="2023" name="Mol. Ecol. Resour.">
        <title>Chromosome-level genome assembly of a triploid poplar Populus alba 'Berolinensis'.</title>
        <authorList>
            <person name="Chen S."/>
            <person name="Yu Y."/>
            <person name="Wang X."/>
            <person name="Wang S."/>
            <person name="Zhang T."/>
            <person name="Zhou Y."/>
            <person name="He R."/>
            <person name="Meng N."/>
            <person name="Wang Y."/>
            <person name="Liu W."/>
            <person name="Liu Z."/>
            <person name="Liu J."/>
            <person name="Guo Q."/>
            <person name="Huang H."/>
            <person name="Sederoff R.R."/>
            <person name="Wang G."/>
            <person name="Qu G."/>
            <person name="Chen S."/>
        </authorList>
    </citation>
    <scope>NUCLEOTIDE SEQUENCE</scope>
    <source>
        <strain evidence="2">SC-2020</strain>
    </source>
</reference>
<dbReference type="EMBL" id="JAQIZT010000011">
    <property type="protein sequence ID" value="KAJ6978739.1"/>
    <property type="molecule type" value="Genomic_DNA"/>
</dbReference>
<sequence>MVFFGYGAKGMEAVLALYMRILLFILLQTLFWIPFTLLLWVAFVLLPSLPLARFLHVCRGYGGFGALGHVS</sequence>
<keyword evidence="3" id="KW-1185">Reference proteome</keyword>